<dbReference type="AlphaFoldDB" id="A0A8S3XIX1"/>
<proteinExistence type="predicted"/>
<comment type="caution">
    <text evidence="2">The sequence shown here is derived from an EMBL/GenBank/DDBJ whole genome shotgun (WGS) entry which is preliminary data.</text>
</comment>
<keyword evidence="3" id="KW-1185">Reference proteome</keyword>
<organism evidence="2 3">
    <name type="scientific">Parnassius apollo</name>
    <name type="common">Apollo butterfly</name>
    <name type="synonym">Papilio apollo</name>
    <dbReference type="NCBI Taxonomy" id="110799"/>
    <lineage>
        <taxon>Eukaryota</taxon>
        <taxon>Metazoa</taxon>
        <taxon>Ecdysozoa</taxon>
        <taxon>Arthropoda</taxon>
        <taxon>Hexapoda</taxon>
        <taxon>Insecta</taxon>
        <taxon>Pterygota</taxon>
        <taxon>Neoptera</taxon>
        <taxon>Endopterygota</taxon>
        <taxon>Lepidoptera</taxon>
        <taxon>Glossata</taxon>
        <taxon>Ditrysia</taxon>
        <taxon>Papilionoidea</taxon>
        <taxon>Papilionidae</taxon>
        <taxon>Parnassiinae</taxon>
        <taxon>Parnassini</taxon>
        <taxon>Parnassius</taxon>
        <taxon>Parnassius</taxon>
    </lineage>
</organism>
<accession>A0A8S3XIX1</accession>
<dbReference type="Proteomes" id="UP000691718">
    <property type="component" value="Unassembled WGS sequence"/>
</dbReference>
<sequence length="236" mass="27756">MFNELRLYQDDKFDVINSSISTLIEQNKEIQISVYFMSEQYDTLVHKLNSIEKEKQQYKSQIKSLESKIDVLEKGLGSTTVEIRNTQILEQENKQRLTTTIKNICSAVDSNPLLQDLEVRDVFGTKTNTIMVDFTTTTRKENFISKYREFNKLKRTKKEPQLNTQIINIPGPSKTIFISESLTKKYRRIHYLARQLFKDRKLVATWMFFGKVYAKKEEGNPPIQIKEESDIHLLFL</sequence>
<reference evidence="2" key="1">
    <citation type="submission" date="2021-04" db="EMBL/GenBank/DDBJ databases">
        <authorList>
            <person name="Tunstrom K."/>
        </authorList>
    </citation>
    <scope>NUCLEOTIDE SEQUENCE</scope>
</reference>
<evidence type="ECO:0000256" key="1">
    <source>
        <dbReference type="SAM" id="Coils"/>
    </source>
</evidence>
<dbReference type="OrthoDB" id="7477547at2759"/>
<gene>
    <name evidence="2" type="ORF">PAPOLLO_LOCUS17936</name>
</gene>
<dbReference type="EMBL" id="CAJQZP010001153">
    <property type="protein sequence ID" value="CAG5023364.1"/>
    <property type="molecule type" value="Genomic_DNA"/>
</dbReference>
<protein>
    <submittedName>
        <fullName evidence="2">(apollo) hypothetical protein</fullName>
    </submittedName>
</protein>
<evidence type="ECO:0000313" key="3">
    <source>
        <dbReference type="Proteomes" id="UP000691718"/>
    </source>
</evidence>
<feature type="coiled-coil region" evidence="1">
    <location>
        <begin position="41"/>
        <end position="75"/>
    </location>
</feature>
<keyword evidence="1" id="KW-0175">Coiled coil</keyword>
<evidence type="ECO:0000313" key="2">
    <source>
        <dbReference type="EMBL" id="CAG5023364.1"/>
    </source>
</evidence>
<name>A0A8S3XIX1_PARAO</name>